<sequence length="52" mass="6070">HCLQGISRSGAVIVAYLMRKLEIDYPTALVLVRKYRDVVNPKEGFEKKLQHW</sequence>
<comment type="similarity">
    <text evidence="1">Belongs to the protein-tyrosine phosphatase family. Non-receptor class dual specificity subfamily.</text>
</comment>
<keyword evidence="3" id="KW-0904">Protein phosphatase</keyword>
<evidence type="ECO:0000313" key="8">
    <source>
        <dbReference type="Proteomes" id="UP000800200"/>
    </source>
</evidence>
<evidence type="ECO:0000256" key="1">
    <source>
        <dbReference type="ARBA" id="ARBA00008601"/>
    </source>
</evidence>
<name>A0A6A6DWA9_9PEZI</name>
<comment type="catalytic activity">
    <reaction evidence="5">
        <text>O-phospho-L-threonyl-[protein] + H2O = L-threonyl-[protein] + phosphate</text>
        <dbReference type="Rhea" id="RHEA:47004"/>
        <dbReference type="Rhea" id="RHEA-COMP:11060"/>
        <dbReference type="Rhea" id="RHEA-COMP:11605"/>
        <dbReference type="ChEBI" id="CHEBI:15377"/>
        <dbReference type="ChEBI" id="CHEBI:30013"/>
        <dbReference type="ChEBI" id="CHEBI:43474"/>
        <dbReference type="ChEBI" id="CHEBI:61977"/>
        <dbReference type="EC" id="3.1.3.16"/>
    </reaction>
</comment>
<evidence type="ECO:0000256" key="5">
    <source>
        <dbReference type="ARBA" id="ARBA00048336"/>
    </source>
</evidence>
<dbReference type="PANTHER" id="PTHR45948:SF2">
    <property type="entry name" value="DUAL SPECIFICITY PROTEIN PHOSPHATASE"/>
    <property type="match status" value="1"/>
</dbReference>
<dbReference type="OrthoDB" id="10252009at2759"/>
<evidence type="ECO:0000313" key="7">
    <source>
        <dbReference type="EMBL" id="KAF2182468.1"/>
    </source>
</evidence>
<feature type="non-terminal residue" evidence="7">
    <location>
        <position position="52"/>
    </location>
</feature>
<organism evidence="7 8">
    <name type="scientific">Zopfia rhizophila CBS 207.26</name>
    <dbReference type="NCBI Taxonomy" id="1314779"/>
    <lineage>
        <taxon>Eukaryota</taxon>
        <taxon>Fungi</taxon>
        <taxon>Dikarya</taxon>
        <taxon>Ascomycota</taxon>
        <taxon>Pezizomycotina</taxon>
        <taxon>Dothideomycetes</taxon>
        <taxon>Dothideomycetes incertae sedis</taxon>
        <taxon>Zopfiaceae</taxon>
        <taxon>Zopfia</taxon>
    </lineage>
</organism>
<keyword evidence="8" id="KW-1185">Reference proteome</keyword>
<dbReference type="InterPro" id="IPR029021">
    <property type="entry name" value="Prot-tyrosine_phosphatase-like"/>
</dbReference>
<feature type="non-terminal residue" evidence="7">
    <location>
        <position position="1"/>
    </location>
</feature>
<comment type="catalytic activity">
    <reaction evidence="4">
        <text>O-phospho-L-seryl-[protein] + H2O = L-seryl-[protein] + phosphate</text>
        <dbReference type="Rhea" id="RHEA:20629"/>
        <dbReference type="Rhea" id="RHEA-COMP:9863"/>
        <dbReference type="Rhea" id="RHEA-COMP:11604"/>
        <dbReference type="ChEBI" id="CHEBI:15377"/>
        <dbReference type="ChEBI" id="CHEBI:29999"/>
        <dbReference type="ChEBI" id="CHEBI:43474"/>
        <dbReference type="ChEBI" id="CHEBI:83421"/>
        <dbReference type="EC" id="3.1.3.16"/>
    </reaction>
</comment>
<evidence type="ECO:0000256" key="3">
    <source>
        <dbReference type="ARBA" id="ARBA00022912"/>
    </source>
</evidence>
<dbReference type="InterPro" id="IPR000340">
    <property type="entry name" value="Dual-sp_phosphatase_cat-dom"/>
</dbReference>
<dbReference type="GO" id="GO:0007165">
    <property type="term" value="P:signal transduction"/>
    <property type="evidence" value="ECO:0007669"/>
    <property type="project" value="TreeGrafter"/>
</dbReference>
<dbReference type="PANTHER" id="PTHR45948">
    <property type="entry name" value="DUAL SPECIFICITY PROTEIN PHOSPHATASE DDB_G0269404-RELATED"/>
    <property type="match status" value="1"/>
</dbReference>
<dbReference type="SUPFAM" id="SSF52799">
    <property type="entry name" value="(Phosphotyrosine protein) phosphatases II"/>
    <property type="match status" value="1"/>
</dbReference>
<feature type="domain" description="Tyrosine specific protein phosphatases" evidence="6">
    <location>
        <begin position="1"/>
        <end position="36"/>
    </location>
</feature>
<dbReference type="AlphaFoldDB" id="A0A6A6DWA9"/>
<gene>
    <name evidence="7" type="ORF">K469DRAFT_478194</name>
</gene>
<dbReference type="CDD" id="cd14498">
    <property type="entry name" value="DSP"/>
    <property type="match status" value="1"/>
</dbReference>
<evidence type="ECO:0000256" key="4">
    <source>
        <dbReference type="ARBA" id="ARBA00047761"/>
    </source>
</evidence>
<dbReference type="EMBL" id="ML994648">
    <property type="protein sequence ID" value="KAF2182468.1"/>
    <property type="molecule type" value="Genomic_DNA"/>
</dbReference>
<protein>
    <recommendedName>
        <fullName evidence="6">Tyrosine specific protein phosphatases domain-containing protein</fullName>
    </recommendedName>
</protein>
<dbReference type="GO" id="GO:0004725">
    <property type="term" value="F:protein tyrosine phosphatase activity"/>
    <property type="evidence" value="ECO:0007669"/>
    <property type="project" value="TreeGrafter"/>
</dbReference>
<dbReference type="PROSITE" id="PS50056">
    <property type="entry name" value="TYR_PHOSPHATASE_2"/>
    <property type="match status" value="1"/>
</dbReference>
<dbReference type="Pfam" id="PF00782">
    <property type="entry name" value="DSPc"/>
    <property type="match status" value="1"/>
</dbReference>
<accession>A0A6A6DWA9</accession>
<dbReference type="InterPro" id="IPR000387">
    <property type="entry name" value="Tyr_Pase_dom"/>
</dbReference>
<dbReference type="GO" id="GO:0005829">
    <property type="term" value="C:cytosol"/>
    <property type="evidence" value="ECO:0007669"/>
    <property type="project" value="TreeGrafter"/>
</dbReference>
<dbReference type="Gene3D" id="3.90.190.10">
    <property type="entry name" value="Protein tyrosine phosphatase superfamily"/>
    <property type="match status" value="1"/>
</dbReference>
<dbReference type="Proteomes" id="UP000800200">
    <property type="component" value="Unassembled WGS sequence"/>
</dbReference>
<keyword evidence="2" id="KW-0378">Hydrolase</keyword>
<evidence type="ECO:0000256" key="2">
    <source>
        <dbReference type="ARBA" id="ARBA00022801"/>
    </source>
</evidence>
<dbReference type="GO" id="GO:0004722">
    <property type="term" value="F:protein serine/threonine phosphatase activity"/>
    <property type="evidence" value="ECO:0007669"/>
    <property type="project" value="UniProtKB-EC"/>
</dbReference>
<evidence type="ECO:0000259" key="6">
    <source>
        <dbReference type="PROSITE" id="PS50056"/>
    </source>
</evidence>
<reference evidence="7" key="1">
    <citation type="journal article" date="2020" name="Stud. Mycol.">
        <title>101 Dothideomycetes genomes: a test case for predicting lifestyles and emergence of pathogens.</title>
        <authorList>
            <person name="Haridas S."/>
            <person name="Albert R."/>
            <person name="Binder M."/>
            <person name="Bloem J."/>
            <person name="Labutti K."/>
            <person name="Salamov A."/>
            <person name="Andreopoulos B."/>
            <person name="Baker S."/>
            <person name="Barry K."/>
            <person name="Bills G."/>
            <person name="Bluhm B."/>
            <person name="Cannon C."/>
            <person name="Castanera R."/>
            <person name="Culley D."/>
            <person name="Daum C."/>
            <person name="Ezra D."/>
            <person name="Gonzalez J."/>
            <person name="Henrissat B."/>
            <person name="Kuo A."/>
            <person name="Liang C."/>
            <person name="Lipzen A."/>
            <person name="Lutzoni F."/>
            <person name="Magnuson J."/>
            <person name="Mondo S."/>
            <person name="Nolan M."/>
            <person name="Ohm R."/>
            <person name="Pangilinan J."/>
            <person name="Park H.-J."/>
            <person name="Ramirez L."/>
            <person name="Alfaro M."/>
            <person name="Sun H."/>
            <person name="Tritt A."/>
            <person name="Yoshinaga Y."/>
            <person name="Zwiers L.-H."/>
            <person name="Turgeon B."/>
            <person name="Goodwin S."/>
            <person name="Spatafora J."/>
            <person name="Crous P."/>
            <person name="Grigoriev I."/>
        </authorList>
    </citation>
    <scope>NUCLEOTIDE SEQUENCE</scope>
    <source>
        <strain evidence="7">CBS 207.26</strain>
    </source>
</reference>
<proteinExistence type="inferred from homology"/>